<dbReference type="PATRIC" id="fig|61435.8.peg.1517"/>
<organism evidence="1 2">
    <name type="scientific">Dehalococcoides mccartyi</name>
    <dbReference type="NCBI Taxonomy" id="61435"/>
    <lineage>
        <taxon>Bacteria</taxon>
        <taxon>Bacillati</taxon>
        <taxon>Chloroflexota</taxon>
        <taxon>Dehalococcoidia</taxon>
        <taxon>Dehalococcoidales</taxon>
        <taxon>Dehalococcoidaceae</taxon>
        <taxon>Dehalococcoides</taxon>
    </lineage>
</organism>
<sequence length="37" mass="4445">MPELVRCTRSPAGISDTSQFSYLKRRWILRSNRQYNN</sequence>
<dbReference type="AlphaFoldDB" id="A0A142VC61"/>
<evidence type="ECO:0000313" key="1">
    <source>
        <dbReference type="EMBL" id="AMU87352.1"/>
    </source>
</evidence>
<evidence type="ECO:0000313" key="2">
    <source>
        <dbReference type="Proteomes" id="UP000076394"/>
    </source>
</evidence>
<reference evidence="1 2" key="1">
    <citation type="submission" date="2015-03" db="EMBL/GenBank/DDBJ databases">
        <title>Genomic characterization of Dehalococcoides mccartyi strain 11a5, an unusal plasmid-containing chloroethene dechlorinator.</title>
        <authorList>
            <person name="Zhao S."/>
            <person name="Ding C."/>
            <person name="He J."/>
        </authorList>
    </citation>
    <scope>NUCLEOTIDE SEQUENCE [LARGE SCALE GENOMIC DNA]</scope>
    <source>
        <strain evidence="1 2">11a5</strain>
    </source>
</reference>
<proteinExistence type="predicted"/>
<accession>A0A142VC61</accession>
<name>A0A142VC61_9CHLR</name>
<gene>
    <name evidence="1" type="ORF">Dm11a5_1526</name>
</gene>
<dbReference type="Proteomes" id="UP000076394">
    <property type="component" value="Chromosome"/>
</dbReference>
<dbReference type="EMBL" id="CP011127">
    <property type="protein sequence ID" value="AMU87352.1"/>
    <property type="molecule type" value="Genomic_DNA"/>
</dbReference>
<protein>
    <submittedName>
        <fullName evidence="1">Uncharacterized protein</fullName>
    </submittedName>
</protein>